<sequence length="57" mass="6363">MDEEGEIALKVEGGKHLKENYVGAHIKNYDSMLMLSHFKGHAMGGLGSREYEIVNLD</sequence>
<gene>
    <name evidence="2" type="ORF">Q604_UNBC08197G0003</name>
</gene>
<dbReference type="AlphaFoldDB" id="W1Y4W5"/>
<evidence type="ECO:0000313" key="2">
    <source>
        <dbReference type="EMBL" id="ETJ37587.1"/>
    </source>
</evidence>
<dbReference type="EMBL" id="AZMM01008197">
    <property type="protein sequence ID" value="ETJ37587.1"/>
    <property type="molecule type" value="Genomic_DNA"/>
</dbReference>
<evidence type="ECO:0000259" key="1">
    <source>
        <dbReference type="Pfam" id="PF04015"/>
    </source>
</evidence>
<dbReference type="InterPro" id="IPR007160">
    <property type="entry name" value="DUF362"/>
</dbReference>
<reference evidence="2" key="1">
    <citation type="submission" date="2013-12" db="EMBL/GenBank/DDBJ databases">
        <title>A Varibaculum cambriense genome reconstructed from a premature infant gut community with otherwise low bacterial novelty that shifts toward anaerobic metabolism during the third week of life.</title>
        <authorList>
            <person name="Brown C.T."/>
            <person name="Sharon I."/>
            <person name="Thomas B.C."/>
            <person name="Castelle C.J."/>
            <person name="Morowitz M.J."/>
            <person name="Banfield J.F."/>
        </authorList>
    </citation>
    <scope>NUCLEOTIDE SEQUENCE</scope>
</reference>
<accession>W1Y4W5</accession>
<protein>
    <recommendedName>
        <fullName evidence="1">DUF362 domain-containing protein</fullName>
    </recommendedName>
</protein>
<feature type="domain" description="DUF362" evidence="1">
    <location>
        <begin position="4"/>
        <end position="47"/>
    </location>
</feature>
<name>W1Y4W5_9ZZZZ</name>
<proteinExistence type="predicted"/>
<comment type="caution">
    <text evidence="2">The sequence shown here is derived from an EMBL/GenBank/DDBJ whole genome shotgun (WGS) entry which is preliminary data.</text>
</comment>
<organism evidence="2">
    <name type="scientific">human gut metagenome</name>
    <dbReference type="NCBI Taxonomy" id="408170"/>
    <lineage>
        <taxon>unclassified sequences</taxon>
        <taxon>metagenomes</taxon>
        <taxon>organismal metagenomes</taxon>
    </lineage>
</organism>
<dbReference type="Pfam" id="PF04015">
    <property type="entry name" value="DUF362"/>
    <property type="match status" value="1"/>
</dbReference>